<evidence type="ECO:0000313" key="2">
    <source>
        <dbReference type="EMBL" id="SQA96949.1"/>
    </source>
</evidence>
<dbReference type="AlphaFoldDB" id="A0A2X2V5K7"/>
<dbReference type="Proteomes" id="UP000251197">
    <property type="component" value="Unassembled WGS sequence"/>
</dbReference>
<feature type="domain" description="Type IV / VI secretion system DotU" evidence="1">
    <location>
        <begin position="4"/>
        <end position="53"/>
    </location>
</feature>
<reference evidence="2 3" key="1">
    <citation type="submission" date="2018-06" db="EMBL/GenBank/DDBJ databases">
        <authorList>
            <consortium name="Pathogen Informatics"/>
            <person name="Doyle S."/>
        </authorList>
    </citation>
    <scope>NUCLEOTIDE SEQUENCE [LARGE SCALE GENOMIC DNA]</scope>
    <source>
        <strain evidence="2 3">NCTC12120</strain>
    </source>
</reference>
<dbReference type="EMBL" id="UAVU01000003">
    <property type="protein sequence ID" value="SQA96949.1"/>
    <property type="molecule type" value="Genomic_DNA"/>
</dbReference>
<gene>
    <name evidence="2" type="ORF">NCTC12120_00722</name>
</gene>
<organism evidence="2 3">
    <name type="scientific">Cedecea neteri</name>
    <dbReference type="NCBI Taxonomy" id="158822"/>
    <lineage>
        <taxon>Bacteria</taxon>
        <taxon>Pseudomonadati</taxon>
        <taxon>Pseudomonadota</taxon>
        <taxon>Gammaproteobacteria</taxon>
        <taxon>Enterobacterales</taxon>
        <taxon>Enterobacteriaceae</taxon>
        <taxon>Cedecea</taxon>
    </lineage>
</organism>
<protein>
    <submittedName>
        <fullName evidence="2">Uncharacterized protein conserved in bacteria</fullName>
    </submittedName>
</protein>
<dbReference type="Pfam" id="PF09850">
    <property type="entry name" value="DotU"/>
    <property type="match status" value="1"/>
</dbReference>
<evidence type="ECO:0000313" key="3">
    <source>
        <dbReference type="Proteomes" id="UP000251197"/>
    </source>
</evidence>
<dbReference type="Gene3D" id="1.25.40.590">
    <property type="entry name" value="Type IV / VI secretion system, DotU"/>
    <property type="match status" value="1"/>
</dbReference>
<sequence length="56" mass="6659">MPPADEKEAARIAVIAWLDEAILSSELPWRHHWRSELLQRKYLEYHDGGRAFFYST</sequence>
<proteinExistence type="predicted"/>
<dbReference type="InterPro" id="IPR017732">
    <property type="entry name" value="T4/T6SS_DotU"/>
</dbReference>
<dbReference type="InterPro" id="IPR038522">
    <property type="entry name" value="T4/T6SS_DotU_sf"/>
</dbReference>
<evidence type="ECO:0000259" key="1">
    <source>
        <dbReference type="Pfam" id="PF09850"/>
    </source>
</evidence>
<name>A0A2X2V5K7_9ENTR</name>
<accession>A0A2X2V5K7</accession>